<name>A0A518DKG9_9BACT</name>
<dbReference type="KEGG" id="lcre:Pla8534_00770"/>
<protein>
    <submittedName>
        <fullName evidence="1">Uncharacterized protein</fullName>
    </submittedName>
</protein>
<keyword evidence="2" id="KW-1185">Reference proteome</keyword>
<dbReference type="RefSeq" id="WP_261344993.1">
    <property type="nucleotide sequence ID" value="NZ_CP036433.1"/>
</dbReference>
<evidence type="ECO:0000313" key="2">
    <source>
        <dbReference type="Proteomes" id="UP000317648"/>
    </source>
</evidence>
<proteinExistence type="predicted"/>
<dbReference type="EMBL" id="CP036433">
    <property type="protein sequence ID" value="QDU92332.1"/>
    <property type="molecule type" value="Genomic_DNA"/>
</dbReference>
<sequence length="44" mass="5179">METLLDLLLLTAAAWWLYHQGKRIGSRQGYGAGRARARRRRPRR</sequence>
<dbReference type="AlphaFoldDB" id="A0A518DKG9"/>
<dbReference type="Proteomes" id="UP000317648">
    <property type="component" value="Chromosome"/>
</dbReference>
<accession>A0A518DKG9</accession>
<reference evidence="1 2" key="1">
    <citation type="submission" date="2019-02" db="EMBL/GenBank/DDBJ databases">
        <title>Deep-cultivation of Planctomycetes and their phenomic and genomic characterization uncovers novel biology.</title>
        <authorList>
            <person name="Wiegand S."/>
            <person name="Jogler M."/>
            <person name="Boedeker C."/>
            <person name="Pinto D."/>
            <person name="Vollmers J."/>
            <person name="Rivas-Marin E."/>
            <person name="Kohn T."/>
            <person name="Peeters S.H."/>
            <person name="Heuer A."/>
            <person name="Rast P."/>
            <person name="Oberbeckmann S."/>
            <person name="Bunk B."/>
            <person name="Jeske O."/>
            <person name="Meyerdierks A."/>
            <person name="Storesund J.E."/>
            <person name="Kallscheuer N."/>
            <person name="Luecker S."/>
            <person name="Lage O.M."/>
            <person name="Pohl T."/>
            <person name="Merkel B.J."/>
            <person name="Hornburger P."/>
            <person name="Mueller R.-W."/>
            <person name="Bruemmer F."/>
            <person name="Labrenz M."/>
            <person name="Spormann A.M."/>
            <person name="Op den Camp H."/>
            <person name="Overmann J."/>
            <person name="Amann R."/>
            <person name="Jetten M.S.M."/>
            <person name="Mascher T."/>
            <person name="Medema M.H."/>
            <person name="Devos D.P."/>
            <person name="Kaster A.-K."/>
            <person name="Ovreas L."/>
            <person name="Rohde M."/>
            <person name="Galperin M.Y."/>
            <person name="Jogler C."/>
        </authorList>
    </citation>
    <scope>NUCLEOTIDE SEQUENCE [LARGE SCALE GENOMIC DNA]</scope>
    <source>
        <strain evidence="1 2">Pla85_3_4</strain>
    </source>
</reference>
<evidence type="ECO:0000313" key="1">
    <source>
        <dbReference type="EMBL" id="QDU92332.1"/>
    </source>
</evidence>
<organism evidence="1 2">
    <name type="scientific">Lignipirellula cremea</name>
    <dbReference type="NCBI Taxonomy" id="2528010"/>
    <lineage>
        <taxon>Bacteria</taxon>
        <taxon>Pseudomonadati</taxon>
        <taxon>Planctomycetota</taxon>
        <taxon>Planctomycetia</taxon>
        <taxon>Pirellulales</taxon>
        <taxon>Pirellulaceae</taxon>
        <taxon>Lignipirellula</taxon>
    </lineage>
</organism>
<gene>
    <name evidence="1" type="ORF">Pla8534_00770</name>
</gene>